<dbReference type="Proteomes" id="UP000051254">
    <property type="component" value="Unassembled WGS sequence"/>
</dbReference>
<proteinExistence type="predicted"/>
<name>A0A0R0BZE0_9GAMM</name>
<dbReference type="AlphaFoldDB" id="A0A0R0BZE0"/>
<dbReference type="PATRIC" id="fig|266128.3.peg.375"/>
<dbReference type="OrthoDB" id="6028380at2"/>
<feature type="signal peptide" evidence="2">
    <location>
        <begin position="1"/>
        <end position="20"/>
    </location>
</feature>
<evidence type="ECO:0008006" key="5">
    <source>
        <dbReference type="Google" id="ProtNLM"/>
    </source>
</evidence>
<comment type="caution">
    <text evidence="3">The sequence shown here is derived from an EMBL/GenBank/DDBJ whole genome shotgun (WGS) entry which is preliminary data.</text>
</comment>
<keyword evidence="4" id="KW-1185">Reference proteome</keyword>
<evidence type="ECO:0000256" key="2">
    <source>
        <dbReference type="SAM" id="SignalP"/>
    </source>
</evidence>
<organism evidence="3 4">
    <name type="scientific">Stenotrophomonas koreensis</name>
    <dbReference type="NCBI Taxonomy" id="266128"/>
    <lineage>
        <taxon>Bacteria</taxon>
        <taxon>Pseudomonadati</taxon>
        <taxon>Pseudomonadota</taxon>
        <taxon>Gammaproteobacteria</taxon>
        <taxon>Lysobacterales</taxon>
        <taxon>Lysobacteraceae</taxon>
        <taxon>Stenotrophomonas</taxon>
    </lineage>
</organism>
<feature type="region of interest" description="Disordered" evidence="1">
    <location>
        <begin position="23"/>
        <end position="71"/>
    </location>
</feature>
<feature type="compositionally biased region" description="Low complexity" evidence="1">
    <location>
        <begin position="34"/>
        <end position="43"/>
    </location>
</feature>
<keyword evidence="2" id="KW-0732">Signal</keyword>
<reference evidence="3 4" key="1">
    <citation type="submission" date="2015-05" db="EMBL/GenBank/DDBJ databases">
        <title>Genome sequencing and analysis of members of genus Stenotrophomonas.</title>
        <authorList>
            <person name="Patil P.P."/>
            <person name="Midha S."/>
            <person name="Patil P.B."/>
        </authorList>
    </citation>
    <scope>NUCLEOTIDE SEQUENCE [LARGE SCALE GENOMIC DNA]</scope>
    <source>
        <strain evidence="3 4">DSM 17805</strain>
    </source>
</reference>
<evidence type="ECO:0000313" key="4">
    <source>
        <dbReference type="Proteomes" id="UP000051254"/>
    </source>
</evidence>
<gene>
    <name evidence="3" type="ORF">ABB25_07515</name>
</gene>
<feature type="chain" id="PRO_5006393275" description="Lipoprotein" evidence="2">
    <location>
        <begin position="21"/>
        <end position="249"/>
    </location>
</feature>
<accession>A0A0R0BZE0</accession>
<evidence type="ECO:0000256" key="1">
    <source>
        <dbReference type="SAM" id="MobiDB-lite"/>
    </source>
</evidence>
<dbReference type="EMBL" id="LDJH01000012">
    <property type="protein sequence ID" value="KRG58136.1"/>
    <property type="molecule type" value="Genomic_DNA"/>
</dbReference>
<evidence type="ECO:0000313" key="3">
    <source>
        <dbReference type="EMBL" id="KRG58136.1"/>
    </source>
</evidence>
<sequence length="249" mass="27936">MRIPTASLALALLPMITLDASGQTTDTPVRHSAADPLASSAPDGDGHNDGKPARRQWPLIPGETRGDSPVPMMPGRIYAPTVGPVTCPSQNFEEFFHAFLNNGDLQVAYTAKPYVLKGPYYLKHNTEPGDPANPQWATVEINQPIHGYYRFDARKQAYVFDSSRLLPGQQWTGIDAFGKPTDNPPTQLTIRQVSDIEYAMETRDRITTFSKRADCWYLTHDWTLDPFEGCQWPDQCRSMREYEGGNEED</sequence>
<protein>
    <recommendedName>
        <fullName evidence="5">Lipoprotein</fullName>
    </recommendedName>
</protein>
<dbReference type="RefSeq" id="WP_057665512.1">
    <property type="nucleotide sequence ID" value="NZ_LDJH01000012.1"/>
</dbReference>